<accession>A0A6F9DIW0</accession>
<evidence type="ECO:0000313" key="3">
    <source>
        <dbReference type="EMBL" id="CAB3263141.1"/>
    </source>
</evidence>
<evidence type="ECO:0000256" key="1">
    <source>
        <dbReference type="SAM" id="MobiDB-lite"/>
    </source>
</evidence>
<organism evidence="3">
    <name type="scientific">Phallusia mammillata</name>
    <dbReference type="NCBI Taxonomy" id="59560"/>
    <lineage>
        <taxon>Eukaryota</taxon>
        <taxon>Metazoa</taxon>
        <taxon>Chordata</taxon>
        <taxon>Tunicata</taxon>
        <taxon>Ascidiacea</taxon>
        <taxon>Phlebobranchia</taxon>
        <taxon>Ascidiidae</taxon>
        <taxon>Phallusia</taxon>
    </lineage>
</organism>
<dbReference type="PANTHER" id="PTHR34153:SF2">
    <property type="entry name" value="SI:CH211-262H13.3-RELATED"/>
    <property type="match status" value="1"/>
</dbReference>
<protein>
    <submittedName>
        <fullName evidence="3">Uncharacterized protein LOC104265552</fullName>
    </submittedName>
</protein>
<dbReference type="EMBL" id="LR787279">
    <property type="protein sequence ID" value="CAB3263141.1"/>
    <property type="molecule type" value="mRNA"/>
</dbReference>
<feature type="compositionally biased region" description="Low complexity" evidence="1">
    <location>
        <begin position="167"/>
        <end position="176"/>
    </location>
</feature>
<dbReference type="PANTHER" id="PTHR34153">
    <property type="entry name" value="SI:CH211-262H13.3-RELATED-RELATED"/>
    <property type="match status" value="1"/>
</dbReference>
<dbReference type="Pfam" id="PF16064">
    <property type="entry name" value="DUF4806"/>
    <property type="match status" value="1"/>
</dbReference>
<sequence length="309" mass="34950">MYAVVEFTQHDGECSVEIIPQLWLENDGQCCRWPPYQDNTKITKAVKNQINALPSWPKYGIERIMYQTDSYLKAREKLKLAEDFSDLQTDTDHTPKAKRKKRPIIRYDDEDTEDEVCSRPKKRSAPVVPLLRTSSAITESQLKEQLLNNEVFTSERHHIVSSDDTIEVSPSSSSIESTRRHKSKTASTQRTIERPYYTIPTTVEKKILASLEQIKLLIANNTSLIRSLANANSLSEVILPPGIELPLDNMETLNTVEELLSDCKTEKQLTSFLGGIGGKDVANTTRNIMRHLLGNTVAQQFNMKGKGSK</sequence>
<feature type="region of interest" description="Disordered" evidence="1">
    <location>
        <begin position="162"/>
        <end position="189"/>
    </location>
</feature>
<name>A0A6F9DIW0_9ASCI</name>
<proteinExistence type="evidence at transcript level"/>
<reference evidence="3" key="1">
    <citation type="submission" date="2020-04" db="EMBL/GenBank/DDBJ databases">
        <authorList>
            <person name="Neveu A P."/>
        </authorList>
    </citation>
    <scope>NUCLEOTIDE SEQUENCE</scope>
    <source>
        <tissue evidence="3">Whole embryo</tissue>
    </source>
</reference>
<evidence type="ECO:0000259" key="2">
    <source>
        <dbReference type="Pfam" id="PF16064"/>
    </source>
</evidence>
<gene>
    <name evidence="3" type="primary">LOC104265552-002</name>
</gene>
<dbReference type="AlphaFoldDB" id="A0A6F9DIW0"/>
<dbReference type="InterPro" id="IPR032071">
    <property type="entry name" value="DUF4806"/>
</dbReference>
<feature type="domain" description="DUF4806" evidence="2">
    <location>
        <begin position="241"/>
        <end position="308"/>
    </location>
</feature>